<feature type="domain" description="Beta-lactamase-related" evidence="1">
    <location>
        <begin position="60"/>
        <end position="374"/>
    </location>
</feature>
<evidence type="ECO:0000313" key="2">
    <source>
        <dbReference type="EMBL" id="MRS63152.1"/>
    </source>
</evidence>
<dbReference type="AlphaFoldDB" id="A0A7K0EN45"/>
<organism evidence="2 3">
    <name type="scientific">Larkinella terrae</name>
    <dbReference type="NCBI Taxonomy" id="2025311"/>
    <lineage>
        <taxon>Bacteria</taxon>
        <taxon>Pseudomonadati</taxon>
        <taxon>Bacteroidota</taxon>
        <taxon>Cytophagia</taxon>
        <taxon>Cytophagales</taxon>
        <taxon>Spirosomataceae</taxon>
        <taxon>Larkinella</taxon>
    </lineage>
</organism>
<dbReference type="InterPro" id="IPR050491">
    <property type="entry name" value="AmpC-like"/>
</dbReference>
<dbReference type="PANTHER" id="PTHR46825">
    <property type="entry name" value="D-ALANYL-D-ALANINE-CARBOXYPEPTIDASE/ENDOPEPTIDASE AMPH"/>
    <property type="match status" value="1"/>
</dbReference>
<gene>
    <name evidence="2" type="ORF">GJJ30_17765</name>
</gene>
<comment type="caution">
    <text evidence="2">The sequence shown here is derived from an EMBL/GenBank/DDBJ whole genome shotgun (WGS) entry which is preliminary data.</text>
</comment>
<reference evidence="2 3" key="1">
    <citation type="journal article" date="2018" name="Antonie Van Leeuwenhoek">
        <title>Larkinella terrae sp. nov., isolated from soil on Jeju Island, South Korea.</title>
        <authorList>
            <person name="Ten L.N."/>
            <person name="Jeon J."/>
            <person name="Park S.J."/>
            <person name="Park S."/>
            <person name="Lee S.Y."/>
            <person name="Kim M.K."/>
            <person name="Jung H.Y."/>
        </authorList>
    </citation>
    <scope>NUCLEOTIDE SEQUENCE [LARGE SCALE GENOMIC DNA]</scope>
    <source>
        <strain evidence="2 3">KCTC 52001</strain>
    </source>
</reference>
<protein>
    <submittedName>
        <fullName evidence="2">Serine hydrolase</fullName>
    </submittedName>
</protein>
<evidence type="ECO:0000313" key="3">
    <source>
        <dbReference type="Proteomes" id="UP000441754"/>
    </source>
</evidence>
<dbReference type="InterPro" id="IPR012338">
    <property type="entry name" value="Beta-lactam/transpept-like"/>
</dbReference>
<accession>A0A7K0EN45</accession>
<keyword evidence="3" id="KW-1185">Reference proteome</keyword>
<sequence length="497" mass="56267">MLILNLSLRPNRVYHSLFLWLAGWCQITLAQTALSDKIRQVENNLLPAIVVEGEQPFNLTDRMKQLKVAGLSIAVIKNGKVEWTKGYGFANREENRPVNENTMFQAASISKPVAALAALHWVEKGRFSLDQPVNTYLKDWQLPENKYTTSEKVTLRRIMSHTAGLTVHGFRGYANGEEIPSLLQLLNGEKPANSPAVVPDTVPGSVFRYSGGGYTVLQKALVDQLNQPFPVLMQETVFSKIGMPHSSYEQPLSDRFRPFAATGYQLNGQAISGNWHTYPEMAAAGLWTTPSDLARYVIEIQKSVQGKSNRLISKKMADQMMTKHLDQYGLGPMMQNEGDSMLFIHGGTNNGFRSLYAAQVYHGNGVVIMTNSDNGFTIIYELLRSVSKAYGWNFYNPKGDGWNFYKPTVVRKHNLSAEQIHRIVGKYSMPDYTFDIVQTNGKLYLQPHWDKAVMEIIPENRTRFLDRDGQYRLDMIYENNTDVKAIKVYGDVFTREK</sequence>
<dbReference type="OrthoDB" id="9797709at2"/>
<proteinExistence type="predicted"/>
<dbReference type="Gene3D" id="3.40.710.10">
    <property type="entry name" value="DD-peptidase/beta-lactamase superfamily"/>
    <property type="match status" value="1"/>
</dbReference>
<dbReference type="RefSeq" id="WP_154176530.1">
    <property type="nucleotide sequence ID" value="NZ_WJXZ01000011.1"/>
</dbReference>
<dbReference type="SUPFAM" id="SSF56601">
    <property type="entry name" value="beta-lactamase/transpeptidase-like"/>
    <property type="match status" value="1"/>
</dbReference>
<dbReference type="GO" id="GO:0016787">
    <property type="term" value="F:hydrolase activity"/>
    <property type="evidence" value="ECO:0007669"/>
    <property type="project" value="UniProtKB-KW"/>
</dbReference>
<dbReference type="Proteomes" id="UP000441754">
    <property type="component" value="Unassembled WGS sequence"/>
</dbReference>
<keyword evidence="2" id="KW-0378">Hydrolase</keyword>
<dbReference type="EMBL" id="WJXZ01000011">
    <property type="protein sequence ID" value="MRS63152.1"/>
    <property type="molecule type" value="Genomic_DNA"/>
</dbReference>
<name>A0A7K0EN45_9BACT</name>
<dbReference type="InterPro" id="IPR001466">
    <property type="entry name" value="Beta-lactam-related"/>
</dbReference>
<dbReference type="PANTHER" id="PTHR46825:SF12">
    <property type="entry name" value="PENICILLIN-BINDING PROTEIN 4"/>
    <property type="match status" value="1"/>
</dbReference>
<dbReference type="Pfam" id="PF00144">
    <property type="entry name" value="Beta-lactamase"/>
    <property type="match status" value="1"/>
</dbReference>
<evidence type="ECO:0000259" key="1">
    <source>
        <dbReference type="Pfam" id="PF00144"/>
    </source>
</evidence>